<name>A0A1Y3PGY3_9BACI</name>
<dbReference type="AlphaFoldDB" id="A0A1Y3PGY3"/>
<dbReference type="Proteomes" id="UP000196475">
    <property type="component" value="Unassembled WGS sequence"/>
</dbReference>
<protein>
    <submittedName>
        <fullName evidence="1">Uncharacterized protein</fullName>
    </submittedName>
</protein>
<gene>
    <name evidence="1" type="ORF">BAA01_11595</name>
</gene>
<evidence type="ECO:0000313" key="1">
    <source>
        <dbReference type="EMBL" id="OUM86645.1"/>
    </source>
</evidence>
<comment type="caution">
    <text evidence="1">The sequence shown here is derived from an EMBL/GenBank/DDBJ whole genome shotgun (WGS) entry which is preliminary data.</text>
</comment>
<evidence type="ECO:0000313" key="2">
    <source>
        <dbReference type="Proteomes" id="UP000196475"/>
    </source>
</evidence>
<sequence>MWLEPKTNWGPDDYYNFYDLNRVEANTEYIAELISYFGTPPVIVTITDRTMKRIEFQDSLDRVDENIRLLAQRYKPPGWNDAELNTPIDWRDVNRWEQNLKLLYVYYQGNIDAFRYCGMYTCGEEGV</sequence>
<proteinExistence type="predicted"/>
<accession>A0A1Y3PGY3</accession>
<reference evidence="2" key="1">
    <citation type="submission" date="2016-06" db="EMBL/GenBank/DDBJ databases">
        <authorList>
            <person name="Nascimento L."/>
            <person name="Pereira R.V."/>
            <person name="Martins L.F."/>
            <person name="Quaggio R.B."/>
            <person name="Silva A.M."/>
            <person name="Setubal J.C."/>
        </authorList>
    </citation>
    <scope>NUCLEOTIDE SEQUENCE [LARGE SCALE GENOMIC DNA]</scope>
</reference>
<organism evidence="1 2">
    <name type="scientific">Bacillus thermozeamaize</name>
    <dbReference type="NCBI Taxonomy" id="230954"/>
    <lineage>
        <taxon>Bacteria</taxon>
        <taxon>Bacillati</taxon>
        <taxon>Bacillota</taxon>
        <taxon>Bacilli</taxon>
        <taxon>Bacillales</taxon>
        <taxon>Bacillaceae</taxon>
        <taxon>Bacillus</taxon>
    </lineage>
</organism>
<dbReference type="EMBL" id="LZRT01000087">
    <property type="protein sequence ID" value="OUM86645.1"/>
    <property type="molecule type" value="Genomic_DNA"/>
</dbReference>